<name>A0A927ZIZ1_9CLOT</name>
<dbReference type="Pfam" id="PF01041">
    <property type="entry name" value="DegT_DnrJ_EryC1"/>
    <property type="match status" value="1"/>
</dbReference>
<feature type="non-terminal residue" evidence="2">
    <location>
        <position position="119"/>
    </location>
</feature>
<dbReference type="GO" id="GO:0000271">
    <property type="term" value="P:polysaccharide biosynthetic process"/>
    <property type="evidence" value="ECO:0007669"/>
    <property type="project" value="TreeGrafter"/>
</dbReference>
<dbReference type="GO" id="GO:0030170">
    <property type="term" value="F:pyridoxal phosphate binding"/>
    <property type="evidence" value="ECO:0007669"/>
    <property type="project" value="TreeGrafter"/>
</dbReference>
<protein>
    <submittedName>
        <fullName evidence="2">Transcriptional regulator</fullName>
    </submittedName>
</protein>
<evidence type="ECO:0000313" key="2">
    <source>
        <dbReference type="EMBL" id="MBE6058619.1"/>
    </source>
</evidence>
<accession>A0A927ZIZ1</accession>
<dbReference type="Proteomes" id="UP000768462">
    <property type="component" value="Unassembled WGS sequence"/>
</dbReference>
<dbReference type="Gene3D" id="3.40.640.10">
    <property type="entry name" value="Type I PLP-dependent aspartate aminotransferase-like (Major domain)"/>
    <property type="match status" value="1"/>
</dbReference>
<gene>
    <name evidence="2" type="ORF">E7215_00370</name>
</gene>
<dbReference type="EMBL" id="SVCM01000007">
    <property type="protein sequence ID" value="MBE6058619.1"/>
    <property type="molecule type" value="Genomic_DNA"/>
</dbReference>
<dbReference type="SUPFAM" id="SSF53383">
    <property type="entry name" value="PLP-dependent transferases"/>
    <property type="match status" value="1"/>
</dbReference>
<evidence type="ECO:0000256" key="1">
    <source>
        <dbReference type="ARBA" id="ARBA00022898"/>
    </source>
</evidence>
<dbReference type="GO" id="GO:0008483">
    <property type="term" value="F:transaminase activity"/>
    <property type="evidence" value="ECO:0007669"/>
    <property type="project" value="TreeGrafter"/>
</dbReference>
<comment type="caution">
    <text evidence="2">The sequence shown here is derived from an EMBL/GenBank/DDBJ whole genome shotgun (WGS) entry which is preliminary data.</text>
</comment>
<dbReference type="AlphaFoldDB" id="A0A927ZIZ1"/>
<evidence type="ECO:0000313" key="3">
    <source>
        <dbReference type="Proteomes" id="UP000768462"/>
    </source>
</evidence>
<dbReference type="InterPro" id="IPR000653">
    <property type="entry name" value="DegT/StrS_aminotransferase"/>
</dbReference>
<sequence>MKINFYESQREYKDKGDEFDKAVKSTIESGTFILGNEVKIFEEEIKDFTGAKHAIGVASGTDALVIASDILGFSDNKEIVTTPFTFLASTSCLAKHGGKPVFVDIDEESCGMDVGQLEA</sequence>
<organism evidence="2 3">
    <name type="scientific">Clostridium sulfidigenes</name>
    <dbReference type="NCBI Taxonomy" id="318464"/>
    <lineage>
        <taxon>Bacteria</taxon>
        <taxon>Bacillati</taxon>
        <taxon>Bacillota</taxon>
        <taxon>Clostridia</taxon>
        <taxon>Eubacteriales</taxon>
        <taxon>Clostridiaceae</taxon>
        <taxon>Clostridium</taxon>
    </lineage>
</organism>
<dbReference type="InterPro" id="IPR015424">
    <property type="entry name" value="PyrdxlP-dep_Trfase"/>
</dbReference>
<keyword evidence="1" id="KW-0663">Pyridoxal phosphate</keyword>
<proteinExistence type="predicted"/>
<dbReference type="PANTHER" id="PTHR30244:SF36">
    <property type="entry name" value="3-OXO-GLUCOSE-6-PHOSPHATE:GLUTAMATE AMINOTRANSFERASE"/>
    <property type="match status" value="1"/>
</dbReference>
<dbReference type="PANTHER" id="PTHR30244">
    <property type="entry name" value="TRANSAMINASE"/>
    <property type="match status" value="1"/>
</dbReference>
<reference evidence="2" key="1">
    <citation type="submission" date="2019-04" db="EMBL/GenBank/DDBJ databases">
        <title>Evolution of Biomass-Degrading Anaerobic Consortia Revealed by Metagenomics.</title>
        <authorList>
            <person name="Peng X."/>
        </authorList>
    </citation>
    <scope>NUCLEOTIDE SEQUENCE</scope>
    <source>
        <strain evidence="2">SIG254</strain>
    </source>
</reference>
<dbReference type="InterPro" id="IPR015421">
    <property type="entry name" value="PyrdxlP-dep_Trfase_major"/>
</dbReference>